<evidence type="ECO:0000256" key="7">
    <source>
        <dbReference type="ARBA" id="ARBA00023065"/>
    </source>
</evidence>
<dbReference type="GO" id="GO:0055085">
    <property type="term" value="P:transmembrane transport"/>
    <property type="evidence" value="ECO:0000318"/>
    <property type="project" value="GO_Central"/>
</dbReference>
<dbReference type="GO" id="GO:0005886">
    <property type="term" value="C:plasma membrane"/>
    <property type="evidence" value="ECO:0000318"/>
    <property type="project" value="GO_Central"/>
</dbReference>
<accession>Q1A708</accession>
<dbReference type="GO" id="GO:0008510">
    <property type="term" value="F:sodium:bicarbonate symporter activity"/>
    <property type="evidence" value="ECO:0000318"/>
    <property type="project" value="GO_Central"/>
</dbReference>
<keyword evidence="15" id="KW-1185">Reference proteome</keyword>
<dbReference type="OrthoDB" id="1735926at2759"/>
<evidence type="ECO:0000256" key="1">
    <source>
        <dbReference type="ARBA" id="ARBA00004554"/>
    </source>
</evidence>
<feature type="transmembrane region" description="Helical" evidence="9">
    <location>
        <begin position="546"/>
        <end position="568"/>
    </location>
</feature>
<dbReference type="Pfam" id="PF07565">
    <property type="entry name" value="Band_3_cyto"/>
    <property type="match status" value="1"/>
</dbReference>
<dbReference type="InterPro" id="IPR003024">
    <property type="entry name" value="Na/HCO3_transpt"/>
</dbReference>
<dbReference type="GO" id="GO:0005452">
    <property type="term" value="F:solute:inorganic anion antiporter activity"/>
    <property type="evidence" value="ECO:0007669"/>
    <property type="project" value="InterPro"/>
</dbReference>
<dbReference type="OMA" id="NACHVEP"/>
<feature type="compositionally biased region" description="Basic residues" evidence="10">
    <location>
        <begin position="225"/>
        <end position="238"/>
    </location>
</feature>
<dbReference type="GeneID" id="593565"/>
<evidence type="ECO:0000256" key="8">
    <source>
        <dbReference type="ARBA" id="ARBA00023136"/>
    </source>
</evidence>
<evidence type="ECO:0000259" key="11">
    <source>
        <dbReference type="Pfam" id="PF00955"/>
    </source>
</evidence>
<feature type="transmembrane region" description="Helical" evidence="9">
    <location>
        <begin position="629"/>
        <end position="647"/>
    </location>
</feature>
<dbReference type="InterPro" id="IPR011531">
    <property type="entry name" value="HCO3_transpt-like_TM_dom"/>
</dbReference>
<keyword evidence="6 9" id="KW-1133">Transmembrane helix</keyword>
<feature type="compositionally biased region" description="Low complexity" evidence="10">
    <location>
        <begin position="65"/>
        <end position="75"/>
    </location>
</feature>
<dbReference type="Gene3D" id="3.40.930.10">
    <property type="entry name" value="Mannitol-specific EII, Chain A"/>
    <property type="match status" value="1"/>
</dbReference>
<evidence type="ECO:0000256" key="4">
    <source>
        <dbReference type="ARBA" id="ARBA00022475"/>
    </source>
</evidence>
<feature type="transmembrane region" description="Helical" evidence="9">
    <location>
        <begin position="1005"/>
        <end position="1022"/>
    </location>
</feature>
<keyword evidence="8 9" id="KW-0472">Membrane</keyword>
<keyword evidence="4" id="KW-1003">Cell membrane</keyword>
<feature type="region of interest" description="Disordered" evidence="10">
    <location>
        <begin position="256"/>
        <end position="326"/>
    </location>
</feature>
<dbReference type="EnsemblMetazoa" id="GeneID_593565M_001079551">
    <property type="protein sequence ID" value="NP_001073019"/>
    <property type="gene ID" value="GeneID_593565BC"/>
</dbReference>
<keyword evidence="3 9" id="KW-0813">Transport</keyword>
<dbReference type="HOGENOM" id="CLU_002289_5_1_1"/>
<feature type="compositionally biased region" description="Basic residues" evidence="10">
    <location>
        <begin position="45"/>
        <end position="64"/>
    </location>
</feature>
<comment type="similarity">
    <text evidence="2 9">Belongs to the anion exchanger (TC 2.A.31) family.</text>
</comment>
<evidence type="ECO:0000256" key="3">
    <source>
        <dbReference type="ARBA" id="ARBA00022448"/>
    </source>
</evidence>
<dbReference type="EMBL" id="DQ291138">
    <property type="protein sequence ID" value="ABC00768.1"/>
    <property type="molecule type" value="mRNA"/>
</dbReference>
<dbReference type="InParanoid" id="Q1A708"/>
<dbReference type="KEGG" id="spu:593565"/>
<dbReference type="RefSeq" id="NP_001073019.1">
    <property type="nucleotide sequence ID" value="NM_001079551.1"/>
</dbReference>
<feature type="region of interest" description="Disordered" evidence="10">
    <location>
        <begin position="224"/>
        <end position="244"/>
    </location>
</feature>
<dbReference type="Pfam" id="PF00955">
    <property type="entry name" value="HCO3_cotransp"/>
    <property type="match status" value="1"/>
</dbReference>
<dbReference type="FunFam" id="1.10.287.570:FF:000001">
    <property type="entry name" value="Anion exchange protein"/>
    <property type="match status" value="1"/>
</dbReference>
<comment type="caution">
    <text evidence="9">Lacks conserved residue(s) required for the propagation of feature annotation.</text>
</comment>
<dbReference type="InterPro" id="IPR016152">
    <property type="entry name" value="PTrfase/Anion_transptr"/>
</dbReference>
<name>Q1A708_STRPU</name>
<feature type="region of interest" description="Disordered" evidence="10">
    <location>
        <begin position="1"/>
        <end position="94"/>
    </location>
</feature>
<evidence type="ECO:0000256" key="6">
    <source>
        <dbReference type="ARBA" id="ARBA00022989"/>
    </source>
</evidence>
<feature type="domain" description="Bicarbonate transporter-like transmembrane" evidence="11">
    <location>
        <begin position="517"/>
        <end position="1062"/>
    </location>
</feature>
<gene>
    <name evidence="13" type="primary">NBC</name>
</gene>
<dbReference type="AlphaFoldDB" id="Q1A708"/>
<feature type="compositionally biased region" description="Basic and acidic residues" evidence="10">
    <location>
        <begin position="1187"/>
        <end position="1196"/>
    </location>
</feature>
<reference evidence="15" key="2">
    <citation type="submission" date="2015-02" db="EMBL/GenBank/DDBJ databases">
        <title>Genome sequencing for Strongylocentrotus purpuratus.</title>
        <authorList>
            <person name="Murali S."/>
            <person name="Liu Y."/>
            <person name="Vee V."/>
            <person name="English A."/>
            <person name="Wang M."/>
            <person name="Skinner E."/>
            <person name="Han Y."/>
            <person name="Muzny D.M."/>
            <person name="Worley K.C."/>
            <person name="Gibbs R.A."/>
        </authorList>
    </citation>
    <scope>NUCLEOTIDE SEQUENCE</scope>
</reference>
<dbReference type="CTD" id="593565"/>
<feature type="compositionally biased region" description="Polar residues" evidence="10">
    <location>
        <begin position="256"/>
        <end position="296"/>
    </location>
</feature>
<dbReference type="STRING" id="7668.Q1A708"/>
<dbReference type="FunCoup" id="Q1A708">
    <property type="interactions" value="884"/>
</dbReference>
<evidence type="ECO:0000313" key="14">
    <source>
        <dbReference type="EnsemblMetazoa" id="NP_001073019"/>
    </source>
</evidence>
<dbReference type="PRINTS" id="PR01232">
    <property type="entry name" value="NAHCO3TRSPRT"/>
</dbReference>
<dbReference type="GO" id="GO:0016323">
    <property type="term" value="C:basolateral plasma membrane"/>
    <property type="evidence" value="ECO:0007669"/>
    <property type="project" value="UniProtKB-SubCell"/>
</dbReference>
<evidence type="ECO:0000256" key="2">
    <source>
        <dbReference type="ARBA" id="ARBA00010993"/>
    </source>
</evidence>
<feature type="transmembrane region" description="Helical" evidence="9">
    <location>
        <begin position="776"/>
        <end position="796"/>
    </location>
</feature>
<reference evidence="13" key="1">
    <citation type="journal article" date="2006" name="Gene">
        <title>A sodium bicarbonate transporter from sea urchin spermatozoa.</title>
        <authorList>
            <person name="Gunaratne H.J."/>
            <person name="Nomura M."/>
            <person name="Moy G.W."/>
            <person name="Vacquier V.D."/>
        </authorList>
    </citation>
    <scope>NUCLEOTIDE SEQUENCE</scope>
    <source>
        <tissue evidence="13">Testis</tissue>
    </source>
</reference>
<dbReference type="Proteomes" id="UP000007110">
    <property type="component" value="Unassembled WGS sequence"/>
</dbReference>
<feature type="region of interest" description="Disordered" evidence="10">
    <location>
        <begin position="1139"/>
        <end position="1214"/>
    </location>
</feature>
<keyword evidence="7 9" id="KW-0406">Ion transport</keyword>
<evidence type="ECO:0000256" key="9">
    <source>
        <dbReference type="RuleBase" id="RU362035"/>
    </source>
</evidence>
<feature type="domain" description="Band 3 cytoplasmic" evidence="12">
    <location>
        <begin position="120"/>
        <end position="464"/>
    </location>
</feature>
<proteinExistence type="evidence at transcript level"/>
<evidence type="ECO:0000259" key="12">
    <source>
        <dbReference type="Pfam" id="PF07565"/>
    </source>
</evidence>
<dbReference type="GO" id="GO:0051453">
    <property type="term" value="P:regulation of intracellular pH"/>
    <property type="evidence" value="ECO:0000318"/>
    <property type="project" value="GO_Central"/>
</dbReference>
<feature type="transmembrane region" description="Helical" evidence="9">
    <location>
        <begin position="746"/>
        <end position="764"/>
    </location>
</feature>
<dbReference type="eggNOG" id="KOG1172">
    <property type="taxonomic scope" value="Eukaryota"/>
</dbReference>
<dbReference type="GO" id="GO:0008509">
    <property type="term" value="F:monoatomic anion transmembrane transporter activity"/>
    <property type="evidence" value="ECO:0007669"/>
    <property type="project" value="InterPro"/>
</dbReference>
<evidence type="ECO:0000313" key="13">
    <source>
        <dbReference type="EMBL" id="ABC00768.1"/>
    </source>
</evidence>
<dbReference type="InterPro" id="IPR013769">
    <property type="entry name" value="Band3_cytoplasmic_dom"/>
</dbReference>
<feature type="transmembrane region" description="Helical" evidence="9">
    <location>
        <begin position="580"/>
        <end position="609"/>
    </location>
</feature>
<organism evidence="13">
    <name type="scientific">Strongylocentrotus purpuratus</name>
    <name type="common">Purple sea urchin</name>
    <dbReference type="NCBI Taxonomy" id="7668"/>
    <lineage>
        <taxon>Eukaryota</taxon>
        <taxon>Metazoa</taxon>
        <taxon>Echinodermata</taxon>
        <taxon>Eleutherozoa</taxon>
        <taxon>Echinozoa</taxon>
        <taxon>Echinoidea</taxon>
        <taxon>Euechinoidea</taxon>
        <taxon>Echinacea</taxon>
        <taxon>Camarodonta</taxon>
        <taxon>Echinidea</taxon>
        <taxon>Strongylocentrotidae</taxon>
        <taxon>Strongylocentrotus</taxon>
    </lineage>
</organism>
<dbReference type="InterPro" id="IPR003020">
    <property type="entry name" value="HCO3_transpt_euk"/>
</dbReference>
<dbReference type="TCDB" id="2.A.31.2.16">
    <property type="family name" value="the anion exchanger (ae) family"/>
</dbReference>
<reference evidence="14" key="3">
    <citation type="submission" date="2021-01" db="UniProtKB">
        <authorList>
            <consortium name="EnsemblMetazoa"/>
        </authorList>
    </citation>
    <scope>IDENTIFICATION</scope>
</reference>
<dbReference type="GO" id="GO:0015701">
    <property type="term" value="P:bicarbonate transport"/>
    <property type="evidence" value="ECO:0000318"/>
    <property type="project" value="GO_Central"/>
</dbReference>
<dbReference type="Gene3D" id="1.10.287.570">
    <property type="entry name" value="Helical hairpin bin"/>
    <property type="match status" value="1"/>
</dbReference>
<protein>
    <recommendedName>
        <fullName evidence="9">Anion exchange protein</fullName>
    </recommendedName>
</protein>
<evidence type="ECO:0000256" key="10">
    <source>
        <dbReference type="SAM" id="MobiDB-lite"/>
    </source>
</evidence>
<feature type="transmembrane region" description="Helical" evidence="9">
    <location>
        <begin position="1028"/>
        <end position="1045"/>
    </location>
</feature>
<evidence type="ECO:0000256" key="5">
    <source>
        <dbReference type="ARBA" id="ARBA00022692"/>
    </source>
</evidence>
<feature type="transmembrane region" description="Helical" evidence="9">
    <location>
        <begin position="872"/>
        <end position="897"/>
    </location>
</feature>
<feature type="compositionally biased region" description="Polar residues" evidence="10">
    <location>
        <begin position="1172"/>
        <end position="1183"/>
    </location>
</feature>
<keyword evidence="5 9" id="KW-0812">Transmembrane</keyword>
<dbReference type="PANTHER" id="PTHR11453:SF36">
    <property type="entry name" value="ANION EXCHANGE PROTEIN"/>
    <property type="match status" value="1"/>
</dbReference>
<dbReference type="PANTHER" id="PTHR11453">
    <property type="entry name" value="ANION EXCHANGE PROTEIN"/>
    <property type="match status" value="1"/>
</dbReference>
<feature type="transmembrane region" description="Helical" evidence="9">
    <location>
        <begin position="832"/>
        <end position="851"/>
    </location>
</feature>
<dbReference type="PRINTS" id="PR01231">
    <property type="entry name" value="HCO3TRNSPORT"/>
</dbReference>
<sequence>MDESDVVVDQGNYHSLREADESETSGHHAIYVGVHVPHNEEQQQKNHHHHHHKHRHKGKSKKNGSSHSSANNSSSTADAFFPNNDPDARPDALLLDKNGDASQRVKFILGDEADDGHESHEIFTEMEELCYGSDGEELEWKEMARWIKYEEDVDVDADRWSKPHVATLPLHSLFELRTCLINGTVCLDMEADNIVQIADLVLDKLIMSEQLDESKREQVREALLRKHHHQSHKKHRDKRGSSLLPMIRSLTDIGRSLSQGGAHNTSMEQQAAAQSGIQTSHGSSPNIQNSQTSPSSLMVKGNSGDLGKSETSGSLPKVSSHHSLKKRLSEARLSIPHNLAGHSLSARHSFMRKIPQGAEASNVLIGEVDFLSRPIIAFVRLQSAVSLGDPTEVPIPRRFLFILLGPQSGETKRYHEIGRCVATIMSDKVFHDVAYKAKSTKDLLAGIDEFIDSVTVLPPGAWDPNIRIEPPKVVPDQAKRLSHFQTPNGHAEGIDEEDGGGGGGHNGEHEGLERTGKIFGGLIQDCKRRFPFYLSDFKDAFHLQCLASFIFMYFACITPVITFGGLLGEATENRMSALEGLLGASICGVAFHLFSGQPLTILGSTGPILVYEKILFGFCKTQELDYLSFRFWIGLWTMVFCVILVATDASSFVKYFTRFIEESFSSLISFIFIYESVHKLMKIYKEYPVARYANDNTTYECMCQTATGLFEYDEKDFYTESKIDCDSLNGTLVGNWCGKHVPQSDIFFMSLILMLGTFTIAYSLKEFKTTGYFPTIIRTTVSDFAVLIAVVIMVGVDRLFGVDTPKLLVPSEFKPTSDLRKGWFIHPFNGNGWWTVLAAIIPALLATILVFMDQQITAVIVNRKENKFKKGLGYHLDLLVVAVMLGICSIMGLPWFVAATVLSINHVNSLRVESECKAPGERPKIVGCREQRVTGVMVFVMIGLATLMTKILSYVPMPVLYGVFLFMGIASLKGVQFVDRLSLFFMPLKYQPDYIYLRHVGIKKVYLFTFIQLMCLVVPMGIKSTDAAIVFPIMVLGMVVVRKLMDYVFTKQEVMMLDDVMPEMTKRAKHDRKKKQEEEVAACEQIKNIPGRVQVPLSDGNMLSIPVDKVEFHPEVACINIPEDMAKTGVWKALAKNAEGGQVVHRKPHGKEKSSSGGRPNLDLPTIPGSPRESSYLETQRGSIQEVRIEVPEQFRRTPSPPPTHIGTDNETSV</sequence>
<comment type="subcellular location">
    <subcellularLocation>
        <location evidence="1">Basolateral cell membrane</location>
        <topology evidence="1">Multi-pass membrane protein</topology>
    </subcellularLocation>
    <subcellularLocation>
        <location evidence="9">Membrane</location>
        <topology evidence="9">Multi-pass membrane protein</topology>
    </subcellularLocation>
</comment>
<dbReference type="NCBIfam" id="TIGR00834">
    <property type="entry name" value="ae"/>
    <property type="match status" value="1"/>
</dbReference>
<dbReference type="SUPFAM" id="SSF55804">
    <property type="entry name" value="Phoshotransferase/anion transport protein"/>
    <property type="match status" value="1"/>
</dbReference>
<evidence type="ECO:0000313" key="15">
    <source>
        <dbReference type="Proteomes" id="UP000007110"/>
    </source>
</evidence>
<feature type="region of interest" description="Disordered" evidence="10">
    <location>
        <begin position="486"/>
        <end position="510"/>
    </location>
</feature>